<proteinExistence type="predicted"/>
<dbReference type="AlphaFoldDB" id="A0A942U9R8"/>
<protein>
    <submittedName>
        <fullName evidence="1">Uncharacterized protein</fullName>
    </submittedName>
</protein>
<dbReference type="Proteomes" id="UP000679749">
    <property type="component" value="Unassembled WGS sequence"/>
</dbReference>
<name>A0A942U9R8_9BACI</name>
<reference evidence="1" key="1">
    <citation type="submission" date="2021-05" db="EMBL/GenBank/DDBJ databases">
        <title>Novel Bacillus species.</title>
        <authorList>
            <person name="Liu G."/>
        </authorList>
    </citation>
    <scope>NUCLEOTIDE SEQUENCE</scope>
    <source>
        <strain evidence="1">FJAT-49825</strain>
    </source>
</reference>
<sequence length="70" mass="8585">MIKEIYWNAPVIQIQHNDFGEWETMLWTNRNCWKIVFEALEKYYSAEEYRAIDANGEIMEYPPKKEPHKF</sequence>
<evidence type="ECO:0000313" key="1">
    <source>
        <dbReference type="EMBL" id="MBS4214991.1"/>
    </source>
</evidence>
<dbReference type="EMBL" id="JAGYPF010000004">
    <property type="protein sequence ID" value="MBS4214991.1"/>
    <property type="molecule type" value="Genomic_DNA"/>
</dbReference>
<accession>A0A942U9R8</accession>
<keyword evidence="2" id="KW-1185">Reference proteome</keyword>
<gene>
    <name evidence="1" type="ORF">KHA99_21320</name>
</gene>
<evidence type="ECO:0000313" key="2">
    <source>
        <dbReference type="Proteomes" id="UP000679749"/>
    </source>
</evidence>
<comment type="caution">
    <text evidence="1">The sequence shown here is derived from an EMBL/GenBank/DDBJ whole genome shotgun (WGS) entry which is preliminary data.</text>
</comment>
<dbReference type="RefSeq" id="WP_213119488.1">
    <property type="nucleotide sequence ID" value="NZ_JAGYPF010000004.1"/>
</dbReference>
<organism evidence="1 2">
    <name type="scientific">Neobacillus rhizophilus</name>
    <dbReference type="NCBI Taxonomy" id="2833579"/>
    <lineage>
        <taxon>Bacteria</taxon>
        <taxon>Bacillati</taxon>
        <taxon>Bacillota</taxon>
        <taxon>Bacilli</taxon>
        <taxon>Bacillales</taxon>
        <taxon>Bacillaceae</taxon>
        <taxon>Neobacillus</taxon>
    </lineage>
</organism>